<protein>
    <recommendedName>
        <fullName evidence="3">YqeG family HAD IIIA-type phosphatase</fullName>
    </recommendedName>
</protein>
<dbReference type="PANTHER" id="PTHR19288:SF25">
    <property type="entry name" value="PHOSPHATIDYLGLYCEROPHOSPHATASE GEP4, MITOCHONDRIAL"/>
    <property type="match status" value="1"/>
</dbReference>
<dbReference type="AlphaFoldDB" id="A0A2M6WYA5"/>
<evidence type="ECO:0000313" key="1">
    <source>
        <dbReference type="EMBL" id="PIT97778.1"/>
    </source>
</evidence>
<dbReference type="Gene3D" id="3.40.50.1000">
    <property type="entry name" value="HAD superfamily/HAD-like"/>
    <property type="match status" value="1"/>
</dbReference>
<dbReference type="EMBL" id="PEZP01000045">
    <property type="protein sequence ID" value="PIT97778.1"/>
    <property type="molecule type" value="Genomic_DNA"/>
</dbReference>
<dbReference type="InterPro" id="IPR036412">
    <property type="entry name" value="HAD-like_sf"/>
</dbReference>
<organism evidence="1 2">
    <name type="scientific">Candidatus Andersenbacteria bacterium CG10_big_fil_rev_8_21_14_0_10_54_11</name>
    <dbReference type="NCBI Taxonomy" id="1974485"/>
    <lineage>
        <taxon>Bacteria</taxon>
        <taxon>Candidatus Anderseniibacteriota</taxon>
    </lineage>
</organism>
<dbReference type="SUPFAM" id="SSF56784">
    <property type="entry name" value="HAD-like"/>
    <property type="match status" value="1"/>
</dbReference>
<sequence>MRKLLVPREHLAGRSLWRQRAWYAPHYVANSLLEVDFTVLRERGVRCAALDVDNTLVSHGGMNMTPEVIALLRQVREKGVLERLVLATNRCRSVDQLAAHIRADAVLQHGWHRKPSRRYFDQLERAVQFPPEAIAMIGDKIWTDIYGANRAGMVTVLVRPLGGASVV</sequence>
<comment type="caution">
    <text evidence="1">The sequence shown here is derived from an EMBL/GenBank/DDBJ whole genome shotgun (WGS) entry which is preliminary data.</text>
</comment>
<dbReference type="GO" id="GO:0016791">
    <property type="term" value="F:phosphatase activity"/>
    <property type="evidence" value="ECO:0007669"/>
    <property type="project" value="TreeGrafter"/>
</dbReference>
<accession>A0A2M6WYA5</accession>
<dbReference type="GO" id="GO:0005737">
    <property type="term" value="C:cytoplasm"/>
    <property type="evidence" value="ECO:0007669"/>
    <property type="project" value="TreeGrafter"/>
</dbReference>
<name>A0A2M6WYA5_9BACT</name>
<dbReference type="Proteomes" id="UP000230731">
    <property type="component" value="Unassembled WGS sequence"/>
</dbReference>
<dbReference type="PANTHER" id="PTHR19288">
    <property type="entry name" value="4-NITROPHENYLPHOSPHATASE-RELATED"/>
    <property type="match status" value="1"/>
</dbReference>
<evidence type="ECO:0008006" key="3">
    <source>
        <dbReference type="Google" id="ProtNLM"/>
    </source>
</evidence>
<reference evidence="2" key="1">
    <citation type="submission" date="2017-09" db="EMBL/GenBank/DDBJ databases">
        <title>Depth-based differentiation of microbial function through sediment-hosted aquifers and enrichment of novel symbionts in the deep terrestrial subsurface.</title>
        <authorList>
            <person name="Probst A.J."/>
            <person name="Ladd B."/>
            <person name="Jarett J.K."/>
            <person name="Geller-Mcgrath D.E."/>
            <person name="Sieber C.M.K."/>
            <person name="Emerson J.B."/>
            <person name="Anantharaman K."/>
            <person name="Thomas B.C."/>
            <person name="Malmstrom R."/>
            <person name="Stieglmeier M."/>
            <person name="Klingl A."/>
            <person name="Woyke T."/>
            <person name="Ryan C.M."/>
            <person name="Banfield J.F."/>
        </authorList>
    </citation>
    <scope>NUCLEOTIDE SEQUENCE [LARGE SCALE GENOMIC DNA]</scope>
</reference>
<dbReference type="NCBIfam" id="TIGR01662">
    <property type="entry name" value="HAD-SF-IIIA"/>
    <property type="match status" value="1"/>
</dbReference>
<proteinExistence type="predicted"/>
<dbReference type="InterPro" id="IPR023214">
    <property type="entry name" value="HAD_sf"/>
</dbReference>
<dbReference type="InterPro" id="IPR006549">
    <property type="entry name" value="HAD-SF_hydro_IIIA"/>
</dbReference>
<evidence type="ECO:0000313" key="2">
    <source>
        <dbReference type="Proteomes" id="UP000230731"/>
    </source>
</evidence>
<dbReference type="Pfam" id="PF13242">
    <property type="entry name" value="Hydrolase_like"/>
    <property type="match status" value="1"/>
</dbReference>
<gene>
    <name evidence="1" type="ORF">COT71_04245</name>
</gene>